<evidence type="ECO:0000313" key="2">
    <source>
        <dbReference type="Proteomes" id="UP000262969"/>
    </source>
</evidence>
<gene>
    <name evidence="1" type="ORF">DHW61_14935</name>
</gene>
<evidence type="ECO:0000313" key="1">
    <source>
        <dbReference type="EMBL" id="HCL03674.1"/>
    </source>
</evidence>
<name>A0A3D2X9Q8_9FIRM</name>
<accession>A0A3D2X9Q8</accession>
<protein>
    <submittedName>
        <fullName evidence="1">Uncharacterized protein</fullName>
    </submittedName>
</protein>
<reference evidence="1 2" key="1">
    <citation type="journal article" date="2018" name="Nat. Biotechnol.">
        <title>A standardized bacterial taxonomy based on genome phylogeny substantially revises the tree of life.</title>
        <authorList>
            <person name="Parks D.H."/>
            <person name="Chuvochina M."/>
            <person name="Waite D.W."/>
            <person name="Rinke C."/>
            <person name="Skarshewski A."/>
            <person name="Chaumeil P.A."/>
            <person name="Hugenholtz P."/>
        </authorList>
    </citation>
    <scope>NUCLEOTIDE SEQUENCE [LARGE SCALE GENOMIC DNA]</scope>
    <source>
        <strain evidence="1">UBA11728</strain>
    </source>
</reference>
<proteinExistence type="predicted"/>
<sequence>MKKKKWLIIALSTLVIIPVSFAITDKVRYDNGGRAIFVSDLGSGGEVDIYKGFGYKILYFYPQTSSEDELERIYSEWRWFWED</sequence>
<comment type="caution">
    <text evidence="1">The sequence shown here is derived from an EMBL/GenBank/DDBJ whole genome shotgun (WGS) entry which is preliminary data.</text>
</comment>
<dbReference type="AlphaFoldDB" id="A0A3D2X9Q8"/>
<dbReference type="EMBL" id="DPVV01000494">
    <property type="protein sequence ID" value="HCL03674.1"/>
    <property type="molecule type" value="Genomic_DNA"/>
</dbReference>
<organism evidence="1 2">
    <name type="scientific">Lachnoclostridium phytofermentans</name>
    <dbReference type="NCBI Taxonomy" id="66219"/>
    <lineage>
        <taxon>Bacteria</taxon>
        <taxon>Bacillati</taxon>
        <taxon>Bacillota</taxon>
        <taxon>Clostridia</taxon>
        <taxon>Lachnospirales</taxon>
        <taxon>Lachnospiraceae</taxon>
    </lineage>
</organism>
<dbReference type="Proteomes" id="UP000262969">
    <property type="component" value="Unassembled WGS sequence"/>
</dbReference>